<name>A0A9W7DQU9_9STRA</name>
<dbReference type="AlphaFoldDB" id="A0A9W7DQU9"/>
<keyword evidence="3" id="KW-1185">Reference proteome</keyword>
<dbReference type="EMBL" id="BRXZ01000702">
    <property type="protein sequence ID" value="GMH51317.1"/>
    <property type="molecule type" value="Genomic_DNA"/>
</dbReference>
<evidence type="ECO:0000259" key="1">
    <source>
        <dbReference type="Pfam" id="PF00583"/>
    </source>
</evidence>
<sequence length="214" mass="23863">SATVSTFTIPVTVSRSQFTPAIFRALSVPVSVWNSYESEMCRLEVLAGVKGRLSPALMVPPRGEGGWERTAVVAVLRSEDGEVKASGEVRLQPPDGKIPFGMPLMDRVERGLGDRVGARRGGEGGTEARPYLCNLFTREGSRGKGLGRTVVRIMWFLATEAWGYDDCYLHVDKGNKVARRMYEEEGWREVDTKWMPGWEGRASGIGYYRRVKEE</sequence>
<dbReference type="InterPro" id="IPR016181">
    <property type="entry name" value="Acyl_CoA_acyltransferase"/>
</dbReference>
<protein>
    <recommendedName>
        <fullName evidence="1">N-acetyltransferase domain-containing protein</fullName>
    </recommendedName>
</protein>
<proteinExistence type="predicted"/>
<dbReference type="InterPro" id="IPR000182">
    <property type="entry name" value="GNAT_dom"/>
</dbReference>
<reference evidence="2" key="1">
    <citation type="submission" date="2022-07" db="EMBL/GenBank/DDBJ databases">
        <title>Genome analysis of Parmales, a sister group of diatoms, reveals the evolutionary specialization of diatoms from phago-mixotrophs to photoautotrophs.</title>
        <authorList>
            <person name="Ban H."/>
            <person name="Sato S."/>
            <person name="Yoshikawa S."/>
            <person name="Kazumasa Y."/>
            <person name="Nakamura Y."/>
            <person name="Ichinomiya M."/>
            <person name="Saitoh K."/>
            <person name="Sato N."/>
            <person name="Blanc-Mathieu R."/>
            <person name="Endo H."/>
            <person name="Kuwata A."/>
            <person name="Ogata H."/>
        </authorList>
    </citation>
    <scope>NUCLEOTIDE SEQUENCE</scope>
</reference>
<feature type="non-terminal residue" evidence="2">
    <location>
        <position position="1"/>
    </location>
</feature>
<evidence type="ECO:0000313" key="3">
    <source>
        <dbReference type="Proteomes" id="UP001165082"/>
    </source>
</evidence>
<comment type="caution">
    <text evidence="2">The sequence shown here is derived from an EMBL/GenBank/DDBJ whole genome shotgun (WGS) entry which is preliminary data.</text>
</comment>
<dbReference type="GO" id="GO:0016747">
    <property type="term" value="F:acyltransferase activity, transferring groups other than amino-acyl groups"/>
    <property type="evidence" value="ECO:0007669"/>
    <property type="project" value="InterPro"/>
</dbReference>
<dbReference type="Proteomes" id="UP001165082">
    <property type="component" value="Unassembled WGS sequence"/>
</dbReference>
<organism evidence="2 3">
    <name type="scientific">Triparma retinervis</name>
    <dbReference type="NCBI Taxonomy" id="2557542"/>
    <lineage>
        <taxon>Eukaryota</taxon>
        <taxon>Sar</taxon>
        <taxon>Stramenopiles</taxon>
        <taxon>Ochrophyta</taxon>
        <taxon>Bolidophyceae</taxon>
        <taxon>Parmales</taxon>
        <taxon>Triparmaceae</taxon>
        <taxon>Triparma</taxon>
    </lineage>
</organism>
<feature type="domain" description="N-acetyltransferase" evidence="1">
    <location>
        <begin position="120"/>
        <end position="186"/>
    </location>
</feature>
<dbReference type="Gene3D" id="3.40.630.30">
    <property type="match status" value="1"/>
</dbReference>
<gene>
    <name evidence="2" type="ORF">TrRE_jg5576</name>
</gene>
<dbReference type="OrthoDB" id="38408at2759"/>
<dbReference type="SUPFAM" id="SSF55729">
    <property type="entry name" value="Acyl-CoA N-acyltransferases (Nat)"/>
    <property type="match status" value="1"/>
</dbReference>
<evidence type="ECO:0000313" key="2">
    <source>
        <dbReference type="EMBL" id="GMH51317.1"/>
    </source>
</evidence>
<accession>A0A9W7DQU9</accession>
<dbReference type="Pfam" id="PF00583">
    <property type="entry name" value="Acetyltransf_1"/>
    <property type="match status" value="1"/>
</dbReference>